<dbReference type="Proteomes" id="UP000183210">
    <property type="component" value="Unassembled WGS sequence"/>
</dbReference>
<gene>
    <name evidence="1" type="ORF">SAMN05216409_11818</name>
</gene>
<dbReference type="GeneID" id="300268695"/>
<comment type="caution">
    <text evidence="1">The sequence shown here is derived from an EMBL/GenBank/DDBJ whole genome shotgun (WGS) entry which is preliminary data.</text>
</comment>
<evidence type="ECO:0000313" key="2">
    <source>
        <dbReference type="Proteomes" id="UP000183210"/>
    </source>
</evidence>
<protein>
    <submittedName>
        <fullName evidence="1">Uncharacterized protein</fullName>
    </submittedName>
</protein>
<proteinExistence type="predicted"/>
<accession>A0A9X8MH21</accession>
<organism evidence="1 2">
    <name type="scientific">Pseudomonas lutea</name>
    <dbReference type="NCBI Taxonomy" id="243924"/>
    <lineage>
        <taxon>Bacteria</taxon>
        <taxon>Pseudomonadati</taxon>
        <taxon>Pseudomonadota</taxon>
        <taxon>Gammaproteobacteria</taxon>
        <taxon>Pseudomonadales</taxon>
        <taxon>Pseudomonadaceae</taxon>
        <taxon>Pseudomonas</taxon>
    </lineage>
</organism>
<dbReference type="AlphaFoldDB" id="A0A9X8MH21"/>
<reference evidence="1 2" key="1">
    <citation type="submission" date="2016-10" db="EMBL/GenBank/DDBJ databases">
        <authorList>
            <person name="Varghese N."/>
            <person name="Submissions S."/>
        </authorList>
    </citation>
    <scope>NUCLEOTIDE SEQUENCE [LARGE SCALE GENOMIC DNA]</scope>
    <source>
        <strain evidence="1 2">LMG 21974</strain>
    </source>
</reference>
<evidence type="ECO:0000313" key="1">
    <source>
        <dbReference type="EMBL" id="SER35616.1"/>
    </source>
</evidence>
<dbReference type="RefSeq" id="WP_074829551.1">
    <property type="nucleotide sequence ID" value="NZ_FOEV01000018.1"/>
</dbReference>
<name>A0A9X8MH21_9PSED</name>
<sequence>MLVAVRFHSQFRQGLSYRNTTREECKRKRRRWTLRAWLLCVDAHGNLARVHSTIDTPRAMLLGELNPTLSELLDDLGNDDAKGMTPLFAGWLAVSESAKKKGSKRR</sequence>
<dbReference type="EMBL" id="FOEV01000018">
    <property type="protein sequence ID" value="SER35616.1"/>
    <property type="molecule type" value="Genomic_DNA"/>
</dbReference>